<evidence type="ECO:0000313" key="4">
    <source>
        <dbReference type="Proteomes" id="UP000651517"/>
    </source>
</evidence>
<feature type="region of interest" description="Disordered" evidence="1">
    <location>
        <begin position="33"/>
        <end position="52"/>
    </location>
</feature>
<feature type="region of interest" description="Disordered" evidence="1">
    <location>
        <begin position="322"/>
        <end position="391"/>
    </location>
</feature>
<sequence length="705" mass="71877">MPETLRQAVSLLVIMLLAAAHVLLGSVPVTATEAPGTERAESPVSLTGTGESAGRLHVDTRGFAAAVGPVTVLLDRSSAPEAELAGRRLPAAVQMRPQTTGHLPVTGLKPGTCLGVRVSAVVRKGEKTQRATLDTVVTTSGTEAGDATACPGYAALPHIAPQPVPTPKAKAGPGEGSVRITPDGAFTRDGREWAKASDLDRKLKKHEDGVIAEDITVDIDQLTGTTASGADTAHQPGPRDWVEVRIRSAEKVQLTNPADPSGTQQHPGRAKSVTMRMTDPTRLVFDAAFPTTGPHCLGIDIVAAGRKEPAVATTLHYGLRGADARACPDPRAPDAAPDDDDPEDSDDADDSDDDSDDSDGGPDDDTGDGADSGDGDRDPGSGSGSDPEGGLSLEERRTLADQGAVFGSDMVASAPVPGLPLVQRISTPVVPAFGLMCTPAAAGQRVQVRSGLTQLAITHDFTGPCAELTDLRTHTPITRKLADVDYVLPATATLTVGGDGLGEVAEPGDELWASSQDGMSAPAIGIAAVGGQLRGTVEVGIDTVAGPGDAALIGTDEFGDTSLLAAAGSAMSVPAGGTEFPRFAFTQPGTYTVNTVIRTGNSSTSAQEIVVPLHFSVGEVASPVAANTALAALVGTCTDVSMASTLAQPDLPEQQPSPDAAPPPVVTGPAAWMWLLAGLGMGIALTAAGWGTLLLVRDLKPGRST</sequence>
<protein>
    <submittedName>
        <fullName evidence="3">Uncharacterized protein</fullName>
    </submittedName>
</protein>
<organism evidence="3 4">
    <name type="scientific">Brevibacterium gallinarum</name>
    <dbReference type="NCBI Taxonomy" id="2762220"/>
    <lineage>
        <taxon>Bacteria</taxon>
        <taxon>Bacillati</taxon>
        <taxon>Actinomycetota</taxon>
        <taxon>Actinomycetes</taxon>
        <taxon>Micrococcales</taxon>
        <taxon>Brevibacteriaceae</taxon>
        <taxon>Brevibacterium</taxon>
    </lineage>
</organism>
<feature type="region of interest" description="Disordered" evidence="1">
    <location>
        <begin position="165"/>
        <end position="185"/>
    </location>
</feature>
<evidence type="ECO:0000256" key="1">
    <source>
        <dbReference type="SAM" id="MobiDB-lite"/>
    </source>
</evidence>
<feature type="transmembrane region" description="Helical" evidence="2">
    <location>
        <begin position="672"/>
        <end position="696"/>
    </location>
</feature>
<accession>A0ABR8WRQ1</accession>
<feature type="compositionally biased region" description="Acidic residues" evidence="1">
    <location>
        <begin position="336"/>
        <end position="373"/>
    </location>
</feature>
<feature type="compositionally biased region" description="Polar residues" evidence="1">
    <location>
        <begin position="253"/>
        <end position="266"/>
    </location>
</feature>
<evidence type="ECO:0000313" key="3">
    <source>
        <dbReference type="EMBL" id="MBD8019421.1"/>
    </source>
</evidence>
<feature type="region of interest" description="Disordered" evidence="1">
    <location>
        <begin position="253"/>
        <end position="273"/>
    </location>
</feature>
<comment type="caution">
    <text evidence="3">The sequence shown here is derived from an EMBL/GenBank/DDBJ whole genome shotgun (WGS) entry which is preliminary data.</text>
</comment>
<keyword evidence="2" id="KW-0472">Membrane</keyword>
<dbReference type="RefSeq" id="WP_191725022.1">
    <property type="nucleotide sequence ID" value="NZ_JACSPY010000001.1"/>
</dbReference>
<name>A0ABR8WRQ1_9MICO</name>
<dbReference type="Proteomes" id="UP000651517">
    <property type="component" value="Unassembled WGS sequence"/>
</dbReference>
<dbReference type="EMBL" id="JACSPY010000001">
    <property type="protein sequence ID" value="MBD8019421.1"/>
    <property type="molecule type" value="Genomic_DNA"/>
</dbReference>
<keyword evidence="2" id="KW-1133">Transmembrane helix</keyword>
<feature type="compositionally biased region" description="Basic and acidic residues" evidence="1">
    <location>
        <begin position="322"/>
        <end position="332"/>
    </location>
</feature>
<evidence type="ECO:0000256" key="2">
    <source>
        <dbReference type="SAM" id="Phobius"/>
    </source>
</evidence>
<keyword evidence="2" id="KW-0812">Transmembrane</keyword>
<proteinExistence type="predicted"/>
<reference evidence="3 4" key="1">
    <citation type="submission" date="2020-08" db="EMBL/GenBank/DDBJ databases">
        <title>A Genomic Blueprint of the Chicken Gut Microbiome.</title>
        <authorList>
            <person name="Gilroy R."/>
            <person name="Ravi A."/>
            <person name="Getino M."/>
            <person name="Pursley I."/>
            <person name="Horton D.L."/>
            <person name="Alikhan N.-F."/>
            <person name="Baker D."/>
            <person name="Gharbi K."/>
            <person name="Hall N."/>
            <person name="Watson M."/>
            <person name="Adriaenssens E.M."/>
            <person name="Foster-Nyarko E."/>
            <person name="Jarju S."/>
            <person name="Secka A."/>
            <person name="Antonio M."/>
            <person name="Oren A."/>
            <person name="Chaudhuri R."/>
            <person name="La Ragione R.M."/>
            <person name="Hildebrand F."/>
            <person name="Pallen M.J."/>
        </authorList>
    </citation>
    <scope>NUCLEOTIDE SEQUENCE [LARGE SCALE GENOMIC DNA]</scope>
    <source>
        <strain evidence="3 4">Re57</strain>
    </source>
</reference>
<gene>
    <name evidence="3" type="ORF">H9634_01310</name>
</gene>
<keyword evidence="4" id="KW-1185">Reference proteome</keyword>